<proteinExistence type="predicted"/>
<protein>
    <submittedName>
        <fullName evidence="2">Uncharacterized protein</fullName>
    </submittedName>
</protein>
<accession>A0A168F576</accession>
<name>A0A168F576_9HYPO</name>
<evidence type="ECO:0000313" key="2">
    <source>
        <dbReference type="EMBL" id="KZZ99487.1"/>
    </source>
</evidence>
<dbReference type="EMBL" id="AZGY01000003">
    <property type="protein sequence ID" value="KZZ99487.1"/>
    <property type="molecule type" value="Genomic_DNA"/>
</dbReference>
<evidence type="ECO:0000256" key="1">
    <source>
        <dbReference type="SAM" id="MobiDB-lite"/>
    </source>
</evidence>
<comment type="caution">
    <text evidence="2">The sequence shown here is derived from an EMBL/GenBank/DDBJ whole genome shotgun (WGS) entry which is preliminary data.</text>
</comment>
<organism evidence="2 3">
    <name type="scientific">Moelleriella libera RCEF 2490</name>
    <dbReference type="NCBI Taxonomy" id="1081109"/>
    <lineage>
        <taxon>Eukaryota</taxon>
        <taxon>Fungi</taxon>
        <taxon>Dikarya</taxon>
        <taxon>Ascomycota</taxon>
        <taxon>Pezizomycotina</taxon>
        <taxon>Sordariomycetes</taxon>
        <taxon>Hypocreomycetidae</taxon>
        <taxon>Hypocreales</taxon>
        <taxon>Clavicipitaceae</taxon>
        <taxon>Moelleriella</taxon>
    </lineage>
</organism>
<evidence type="ECO:0000313" key="3">
    <source>
        <dbReference type="Proteomes" id="UP000078544"/>
    </source>
</evidence>
<sequence length="141" mass="15524">MRIVGRRCGQVACRITEDGLYLGDLECLDFRRVLDDAERIDPAVADGQPMGHNDGICKSPRQFRDPLLAPAEVVKRHAGKTQARLPSAANIQQPARQPTRPMLRLTASAEGMTLTTGPVPVQDQAQRRGRRSVSAELQARE</sequence>
<feature type="region of interest" description="Disordered" evidence="1">
    <location>
        <begin position="75"/>
        <end position="141"/>
    </location>
</feature>
<gene>
    <name evidence="2" type="ORF">AAL_02059</name>
</gene>
<dbReference type="AlphaFoldDB" id="A0A168F576"/>
<keyword evidence="3" id="KW-1185">Reference proteome</keyword>
<reference evidence="2 3" key="1">
    <citation type="journal article" date="2016" name="Genome Biol. Evol.">
        <title>Divergent and convergent evolution of fungal pathogenicity.</title>
        <authorList>
            <person name="Shang Y."/>
            <person name="Xiao G."/>
            <person name="Zheng P."/>
            <person name="Cen K."/>
            <person name="Zhan S."/>
            <person name="Wang C."/>
        </authorList>
    </citation>
    <scope>NUCLEOTIDE SEQUENCE [LARGE SCALE GENOMIC DNA]</scope>
    <source>
        <strain evidence="2 3">RCEF 2490</strain>
    </source>
</reference>
<dbReference type="Proteomes" id="UP000078544">
    <property type="component" value="Unassembled WGS sequence"/>
</dbReference>